<proteinExistence type="predicted"/>
<dbReference type="GO" id="GO:0003676">
    <property type="term" value="F:nucleic acid binding"/>
    <property type="evidence" value="ECO:0007669"/>
    <property type="project" value="InterPro"/>
</dbReference>
<dbReference type="InterPro" id="IPR001888">
    <property type="entry name" value="Transposase_1"/>
</dbReference>
<organism evidence="1 2">
    <name type="scientific">Araneus ventricosus</name>
    <name type="common">Orbweaver spider</name>
    <name type="synonym">Epeira ventricosa</name>
    <dbReference type="NCBI Taxonomy" id="182803"/>
    <lineage>
        <taxon>Eukaryota</taxon>
        <taxon>Metazoa</taxon>
        <taxon>Ecdysozoa</taxon>
        <taxon>Arthropoda</taxon>
        <taxon>Chelicerata</taxon>
        <taxon>Arachnida</taxon>
        <taxon>Araneae</taxon>
        <taxon>Araneomorphae</taxon>
        <taxon>Entelegynae</taxon>
        <taxon>Araneoidea</taxon>
        <taxon>Araneidae</taxon>
        <taxon>Araneus</taxon>
    </lineage>
</organism>
<comment type="caution">
    <text evidence="1">The sequence shown here is derived from an EMBL/GenBank/DDBJ whole genome shotgun (WGS) entry which is preliminary data.</text>
</comment>
<dbReference type="Pfam" id="PF01359">
    <property type="entry name" value="Transposase_1"/>
    <property type="match status" value="1"/>
</dbReference>
<gene>
    <name evidence="1" type="ORF">AVEN_197167_1</name>
</gene>
<dbReference type="InterPro" id="IPR036397">
    <property type="entry name" value="RNaseH_sf"/>
</dbReference>
<dbReference type="Proteomes" id="UP000499080">
    <property type="component" value="Unassembled WGS sequence"/>
</dbReference>
<dbReference type="PANTHER" id="PTHR46060:SF1">
    <property type="entry name" value="MARINER MOS1 TRANSPOSASE-LIKE PROTEIN"/>
    <property type="match status" value="1"/>
</dbReference>
<evidence type="ECO:0008006" key="3">
    <source>
        <dbReference type="Google" id="ProtNLM"/>
    </source>
</evidence>
<protein>
    <recommendedName>
        <fullName evidence="3">Tc1-like transposase DDE domain-containing protein</fullName>
    </recommendedName>
</protein>
<keyword evidence="2" id="KW-1185">Reference proteome</keyword>
<accession>A0A4Y2IA26</accession>
<dbReference type="AlphaFoldDB" id="A0A4Y2IA26"/>
<evidence type="ECO:0000313" key="1">
    <source>
        <dbReference type="EMBL" id="GBM74360.1"/>
    </source>
</evidence>
<dbReference type="InterPro" id="IPR052709">
    <property type="entry name" value="Transposase-MT_Hybrid"/>
</dbReference>
<name>A0A4Y2IA26_ARAVE</name>
<dbReference type="Gene3D" id="3.30.420.10">
    <property type="entry name" value="Ribonuclease H-like superfamily/Ribonuclease H"/>
    <property type="match status" value="1"/>
</dbReference>
<reference evidence="1 2" key="1">
    <citation type="journal article" date="2019" name="Sci. Rep.">
        <title>Orb-weaving spider Araneus ventricosus genome elucidates the spidroin gene catalogue.</title>
        <authorList>
            <person name="Kono N."/>
            <person name="Nakamura H."/>
            <person name="Ohtoshi R."/>
            <person name="Moran D.A.P."/>
            <person name="Shinohara A."/>
            <person name="Yoshida Y."/>
            <person name="Fujiwara M."/>
            <person name="Mori M."/>
            <person name="Tomita M."/>
            <person name="Arakawa K."/>
        </authorList>
    </citation>
    <scope>NUCLEOTIDE SEQUENCE [LARGE SCALE GENOMIC DNA]</scope>
</reference>
<dbReference type="EMBL" id="BGPR01002491">
    <property type="protein sequence ID" value="GBM74360.1"/>
    <property type="molecule type" value="Genomic_DNA"/>
</dbReference>
<dbReference type="OrthoDB" id="6436943at2759"/>
<sequence length="96" mass="10767">MTLKHPSSTVMKASHCAGKVALTVFFDAKGVLLIDFFTSETINATRYCDTLTKLMSVIQRKRPGLLSRGVLFLDDNARSNTATDTKEHIRHLGWDR</sequence>
<evidence type="ECO:0000313" key="2">
    <source>
        <dbReference type="Proteomes" id="UP000499080"/>
    </source>
</evidence>
<dbReference type="PANTHER" id="PTHR46060">
    <property type="entry name" value="MARINER MOS1 TRANSPOSASE-LIKE PROTEIN"/>
    <property type="match status" value="1"/>
</dbReference>